<gene>
    <name evidence="2" type="ORF">EMCG_01235</name>
</gene>
<evidence type="ECO:0000256" key="1">
    <source>
        <dbReference type="SAM" id="MobiDB-lite"/>
    </source>
</evidence>
<reference evidence="3" key="1">
    <citation type="journal article" date="2015" name="PLoS Genet.">
        <title>The dynamic genome and transcriptome of the human fungal pathogen Blastomyces and close relative Emmonsia.</title>
        <authorList>
            <person name="Munoz J.F."/>
            <person name="Gauthier G.M."/>
            <person name="Desjardins C.A."/>
            <person name="Gallo J.E."/>
            <person name="Holder J."/>
            <person name="Sullivan T.D."/>
            <person name="Marty A.J."/>
            <person name="Carmen J.C."/>
            <person name="Chen Z."/>
            <person name="Ding L."/>
            <person name="Gujja S."/>
            <person name="Magrini V."/>
            <person name="Misas E."/>
            <person name="Mitreva M."/>
            <person name="Priest M."/>
            <person name="Saif S."/>
            <person name="Whiston E.A."/>
            <person name="Young S."/>
            <person name="Zeng Q."/>
            <person name="Goldman W.E."/>
            <person name="Mardis E.R."/>
            <person name="Taylor J.W."/>
            <person name="McEwen J.G."/>
            <person name="Clay O.K."/>
            <person name="Klein B.S."/>
            <person name="Cuomo C.A."/>
        </authorList>
    </citation>
    <scope>NUCLEOTIDE SEQUENCE [LARGE SCALE GENOMIC DNA]</scope>
    <source>
        <strain evidence="3">UAMH 3008</strain>
    </source>
</reference>
<sequence length="627" mass="71884">MAKVKVDCSLTGLDSLDSGVFLEVVEFVILNGRGDLHNLSLTCKSVRRLTRPFIFQSIRLPLWTKSNGGSDQRLYMYDRSEWDCICTNIGPYVRNLGFRWYLNTYKKSPWHCQKSPNLLSKPNLEDFGGDDVARTISGFPNLRTFAWIMYEDIPQIILDSLGRHQAKPMLHVVDENCIQLDRLCGSKCLEALDFRLYSSPRMTKEPILAVQEVVMSCPNLRSLTLSNHTHHDGCVLSPLDDVLTQFSTKLKGKFPPLEELKLDDYDISDEEWPYWSDNLQWQCLWNLSLMSSSVEPILPKLIGRVQNLRKLELMRYPHQIEYSGQFDDNVDRVLRSFSSLEIIIFEGYSASVEALMRHRNLSDLHMHTAESRYSGEIRPVLSAEDLQLLSQNCPKIKDLYIDVYRNGSWPYEIFVALGRGFPYLENLFVHFELGICDTSAPIQPVLKHESAKRLFRRFWVEKKTNLLAQFSSLTFIVGQIRPRFSAWLCRHAAWEYNSAADIQIRPKMSNRPAPKRPKTRSKKSYSDLSKPLFSAQGHRVYWHSPECTIFAGGRVVTDTADGADLELYRMDLNYNVFEKGTCPEAVGRYHHSVLAGLDGVRADKEADNVVAVRPIGRLPSEPSDPTD</sequence>
<accession>A0A0G2JAG2</accession>
<dbReference type="AlphaFoldDB" id="A0A0G2JAG2"/>
<name>A0A0G2JAG2_9EURO</name>
<dbReference type="Gene3D" id="3.80.10.10">
    <property type="entry name" value="Ribonuclease Inhibitor"/>
    <property type="match status" value="1"/>
</dbReference>
<organism evidence="2 3">
    <name type="scientific">[Emmonsia] crescens</name>
    <dbReference type="NCBI Taxonomy" id="73230"/>
    <lineage>
        <taxon>Eukaryota</taxon>
        <taxon>Fungi</taxon>
        <taxon>Dikarya</taxon>
        <taxon>Ascomycota</taxon>
        <taxon>Pezizomycotina</taxon>
        <taxon>Eurotiomycetes</taxon>
        <taxon>Eurotiomycetidae</taxon>
        <taxon>Onygenales</taxon>
        <taxon>Ajellomycetaceae</taxon>
        <taxon>Emergomyces</taxon>
    </lineage>
</organism>
<feature type="region of interest" description="Disordered" evidence="1">
    <location>
        <begin position="506"/>
        <end position="527"/>
    </location>
</feature>
<evidence type="ECO:0000313" key="3">
    <source>
        <dbReference type="Proteomes" id="UP000034164"/>
    </source>
</evidence>
<dbReference type="SUPFAM" id="SSF52047">
    <property type="entry name" value="RNI-like"/>
    <property type="match status" value="1"/>
</dbReference>
<feature type="compositionally biased region" description="Basic residues" evidence="1">
    <location>
        <begin position="513"/>
        <end position="523"/>
    </location>
</feature>
<protein>
    <recommendedName>
        <fullName evidence="4">F-box domain-containing protein</fullName>
    </recommendedName>
</protein>
<comment type="caution">
    <text evidence="2">The sequence shown here is derived from an EMBL/GenBank/DDBJ whole genome shotgun (WGS) entry which is preliminary data.</text>
</comment>
<dbReference type="OrthoDB" id="3945550at2759"/>
<dbReference type="VEuPathDB" id="FungiDB:EMCG_01235"/>
<dbReference type="InterPro" id="IPR032675">
    <property type="entry name" value="LRR_dom_sf"/>
</dbReference>
<proteinExistence type="predicted"/>
<dbReference type="EMBL" id="LCZI01000602">
    <property type="protein sequence ID" value="KKZ65676.1"/>
    <property type="molecule type" value="Genomic_DNA"/>
</dbReference>
<evidence type="ECO:0008006" key="4">
    <source>
        <dbReference type="Google" id="ProtNLM"/>
    </source>
</evidence>
<evidence type="ECO:0000313" key="2">
    <source>
        <dbReference type="EMBL" id="KKZ65676.1"/>
    </source>
</evidence>
<dbReference type="Proteomes" id="UP000034164">
    <property type="component" value="Unassembled WGS sequence"/>
</dbReference>